<sequence length="149" mass="17079">MSQQAPMNPIEQEMVIREIGGNLLNSVPGEWEEIVFEYSSLADMAAVDLTVLRSNGRRQRVAPPQSASVGMRRLREGMYLPGKGTWYSARYTIQRSGKYRVDYNYDDEPEFGFPPSASSYVLDLQNFPRDDENIPDWLREKLREGADQP</sequence>
<dbReference type="InterPro" id="IPR036170">
    <property type="entry name" value="YezG-like_sf"/>
</dbReference>
<name>A0A399FZQ3_9ACTN</name>
<evidence type="ECO:0000313" key="1">
    <source>
        <dbReference type="EMBL" id="UOE19115.1"/>
    </source>
</evidence>
<dbReference type="RefSeq" id="WP_068692670.1">
    <property type="nucleotide sequence ID" value="NZ_CP063196.1"/>
</dbReference>
<accession>A0A399FZQ3</accession>
<reference evidence="1" key="1">
    <citation type="submission" date="2020-10" db="EMBL/GenBank/DDBJ databases">
        <title>De novo genome project of the cellulose decomposer Thermobifida halotolerans type strain.</title>
        <authorList>
            <person name="Nagy I."/>
            <person name="Horvath B."/>
            <person name="Kukolya J."/>
            <person name="Nagy I."/>
            <person name="Orsini M."/>
        </authorList>
    </citation>
    <scope>NUCLEOTIDE SEQUENCE</scope>
    <source>
        <strain evidence="1">DSM 44931</strain>
    </source>
</reference>
<evidence type="ECO:0000313" key="2">
    <source>
        <dbReference type="Proteomes" id="UP000265719"/>
    </source>
</evidence>
<protein>
    <submittedName>
        <fullName evidence="1">Uncharacterized protein</fullName>
    </submittedName>
</protein>
<dbReference type="SUPFAM" id="SSF160424">
    <property type="entry name" value="BH3703-like"/>
    <property type="match status" value="1"/>
</dbReference>
<dbReference type="KEGG" id="thao:NI17_020530"/>
<gene>
    <name evidence="1" type="ORF">NI17_020530</name>
</gene>
<dbReference type="EMBL" id="CP063196">
    <property type="protein sequence ID" value="UOE19115.1"/>
    <property type="molecule type" value="Genomic_DNA"/>
</dbReference>
<dbReference type="Proteomes" id="UP000265719">
    <property type="component" value="Chromosome"/>
</dbReference>
<proteinExistence type="predicted"/>
<keyword evidence="2" id="KW-1185">Reference proteome</keyword>
<dbReference type="AlphaFoldDB" id="A0A399FZQ3"/>
<dbReference type="OrthoDB" id="6957847at2"/>
<organism evidence="1 2">
    <name type="scientific">Thermobifida halotolerans</name>
    <dbReference type="NCBI Taxonomy" id="483545"/>
    <lineage>
        <taxon>Bacteria</taxon>
        <taxon>Bacillati</taxon>
        <taxon>Actinomycetota</taxon>
        <taxon>Actinomycetes</taxon>
        <taxon>Streptosporangiales</taxon>
        <taxon>Nocardiopsidaceae</taxon>
        <taxon>Thermobifida</taxon>
    </lineage>
</organism>